<gene>
    <name evidence="6" type="ORF">ACJMK2_032916</name>
</gene>
<keyword evidence="3" id="KW-0560">Oxidoreductase</keyword>
<dbReference type="EMBL" id="JBJQND010000004">
    <property type="protein sequence ID" value="KAL3880696.1"/>
    <property type="molecule type" value="Genomic_DNA"/>
</dbReference>
<dbReference type="SUPFAM" id="SSF51735">
    <property type="entry name" value="NAD(P)-binding Rossmann-fold domains"/>
    <property type="match status" value="1"/>
</dbReference>
<name>A0ABD3X4R4_SINWO</name>
<reference evidence="6 7" key="1">
    <citation type="submission" date="2024-11" db="EMBL/GenBank/DDBJ databases">
        <title>Chromosome-level genome assembly of the freshwater bivalve Anodonta woodiana.</title>
        <authorList>
            <person name="Chen X."/>
        </authorList>
    </citation>
    <scope>NUCLEOTIDE SEQUENCE [LARGE SCALE GENOMIC DNA]</scope>
    <source>
        <strain evidence="6">MN2024</strain>
        <tissue evidence="6">Gills</tissue>
    </source>
</reference>
<dbReference type="Pfam" id="PF00106">
    <property type="entry name" value="adh_short"/>
    <property type="match status" value="1"/>
</dbReference>
<dbReference type="PANTHER" id="PTHR43963:SF4">
    <property type="entry name" value="CARBONYL REDUCTASE (NADPH)"/>
    <property type="match status" value="1"/>
</dbReference>
<dbReference type="Proteomes" id="UP001634394">
    <property type="component" value="Unassembled WGS sequence"/>
</dbReference>
<dbReference type="PANTHER" id="PTHR43963">
    <property type="entry name" value="CARBONYL REDUCTASE 1-RELATED"/>
    <property type="match status" value="1"/>
</dbReference>
<evidence type="ECO:0000256" key="4">
    <source>
        <dbReference type="ARBA" id="ARBA00026118"/>
    </source>
</evidence>
<evidence type="ECO:0000313" key="6">
    <source>
        <dbReference type="EMBL" id="KAL3880696.1"/>
    </source>
</evidence>
<dbReference type="EC" id="1.1.1.184" evidence="4"/>
<dbReference type="InterPro" id="IPR045313">
    <property type="entry name" value="CBR1-like"/>
</dbReference>
<comment type="caution">
    <text evidence="6">The sequence shown here is derived from an EMBL/GenBank/DDBJ whole genome shotgun (WGS) entry which is preliminary data.</text>
</comment>
<dbReference type="Gene3D" id="3.40.50.720">
    <property type="entry name" value="NAD(P)-binding Rossmann-like Domain"/>
    <property type="match status" value="1"/>
</dbReference>
<dbReference type="InterPro" id="IPR036291">
    <property type="entry name" value="NAD(P)-bd_dom_sf"/>
</dbReference>
<accession>A0ABD3X4R4</accession>
<proteinExistence type="inferred from homology"/>
<evidence type="ECO:0000313" key="7">
    <source>
        <dbReference type="Proteomes" id="UP001634394"/>
    </source>
</evidence>
<organism evidence="6 7">
    <name type="scientific">Sinanodonta woodiana</name>
    <name type="common">Chinese pond mussel</name>
    <name type="synonym">Anodonta woodiana</name>
    <dbReference type="NCBI Taxonomy" id="1069815"/>
    <lineage>
        <taxon>Eukaryota</taxon>
        <taxon>Metazoa</taxon>
        <taxon>Spiralia</taxon>
        <taxon>Lophotrochozoa</taxon>
        <taxon>Mollusca</taxon>
        <taxon>Bivalvia</taxon>
        <taxon>Autobranchia</taxon>
        <taxon>Heteroconchia</taxon>
        <taxon>Palaeoheterodonta</taxon>
        <taxon>Unionida</taxon>
        <taxon>Unionoidea</taxon>
        <taxon>Unionidae</taxon>
        <taxon>Unioninae</taxon>
        <taxon>Sinanodonta</taxon>
    </lineage>
</organism>
<dbReference type="PRINTS" id="PR00080">
    <property type="entry name" value="SDRFAMILY"/>
</dbReference>
<sequence>MYKIEVRGGILTSARARVCVIGSNKGIGFAIVRGLCKSFNGDVYLTARNEGLGKKAVEDLKKEGLNPLFHQLDISDSTSIQNLKAFLQKQYGGLDVLVNNAAIYQDETPAPFAEKVEVTLKVNFWDTLAVCEALHPLLRPHSRVVNVSSLLSAMAFGRCSDAIKAKISNPNITMDQLKELMREFEAAAKSDTVEEKGWPKWAYHVSKIGVRVMSYIQGKAFAHDSSRPDIIVNSCCPGYVDTDMSNHKGTKTIDEGAVTPLYLALLPPNVESPKGEFVSEKVVEHWK</sequence>
<evidence type="ECO:0000256" key="5">
    <source>
        <dbReference type="RuleBase" id="RU000363"/>
    </source>
</evidence>
<evidence type="ECO:0000256" key="2">
    <source>
        <dbReference type="ARBA" id="ARBA00022857"/>
    </source>
</evidence>
<keyword evidence="2" id="KW-0521">NADP</keyword>
<keyword evidence="7" id="KW-1185">Reference proteome</keyword>
<comment type="similarity">
    <text evidence="1 5">Belongs to the short-chain dehydrogenases/reductases (SDR) family.</text>
</comment>
<dbReference type="GO" id="GO:0004090">
    <property type="term" value="F:carbonyl reductase (NADPH) activity"/>
    <property type="evidence" value="ECO:0007669"/>
    <property type="project" value="UniProtKB-EC"/>
</dbReference>
<dbReference type="CDD" id="cd05324">
    <property type="entry name" value="carb_red_PTCR-like_SDR_c"/>
    <property type="match status" value="1"/>
</dbReference>
<dbReference type="InterPro" id="IPR002347">
    <property type="entry name" value="SDR_fam"/>
</dbReference>
<evidence type="ECO:0000256" key="3">
    <source>
        <dbReference type="ARBA" id="ARBA00023002"/>
    </source>
</evidence>
<protein>
    <recommendedName>
        <fullName evidence="4">carbonyl reductase (NADPH)</fullName>
        <ecNumber evidence="4">1.1.1.184</ecNumber>
    </recommendedName>
</protein>
<dbReference type="PRINTS" id="PR00081">
    <property type="entry name" value="GDHRDH"/>
</dbReference>
<evidence type="ECO:0000256" key="1">
    <source>
        <dbReference type="ARBA" id="ARBA00006484"/>
    </source>
</evidence>
<dbReference type="AlphaFoldDB" id="A0ABD3X4R4"/>